<evidence type="ECO:0000256" key="1">
    <source>
        <dbReference type="SAM" id="MobiDB-lite"/>
    </source>
</evidence>
<organism evidence="3">
    <name type="scientific">Homo sapiens</name>
    <name type="common">Human</name>
    <dbReference type="NCBI Taxonomy" id="9606"/>
    <lineage>
        <taxon>Eukaryota</taxon>
        <taxon>Metazoa</taxon>
        <taxon>Chordata</taxon>
        <taxon>Craniata</taxon>
        <taxon>Vertebrata</taxon>
        <taxon>Euteleostomi</taxon>
        <taxon>Mammalia</taxon>
        <taxon>Eutheria</taxon>
        <taxon>Euarchontoglires</taxon>
        <taxon>Primates</taxon>
        <taxon>Haplorrhini</taxon>
        <taxon>Catarrhini</taxon>
        <taxon>Hominidae</taxon>
        <taxon>Homo</taxon>
    </lineage>
</organism>
<accession>Q6UXQ5</accession>
<dbReference type="EMBL" id="AY358248">
    <property type="protein sequence ID" value="AAQ88615.1"/>
    <property type="molecule type" value="mRNA"/>
</dbReference>
<feature type="compositionally biased region" description="Basic and acidic residues" evidence="1">
    <location>
        <begin position="72"/>
        <end position="88"/>
    </location>
</feature>
<dbReference type="AlphaFoldDB" id="Q6UXQ5"/>
<name>Q6UXQ5_HUMAN</name>
<feature type="signal peptide" evidence="2">
    <location>
        <begin position="1"/>
        <end position="21"/>
    </location>
</feature>
<proteinExistence type="evidence at transcript level"/>
<feature type="region of interest" description="Disordered" evidence="1">
    <location>
        <begin position="68"/>
        <end position="88"/>
    </location>
</feature>
<keyword evidence="2" id="KW-0732">Signal</keyword>
<sequence length="114" mass="12265">MMRSSQIQVLSVFCSAFVACGFVIPSSGNGGCSPRHNGPLRKKGDDVQCQVILSGKFKASQKSSVGILPGCHRPEHNPNNQEKCESEKIDRPPLTMEAASERGLGMCVDFLNSV</sequence>
<dbReference type="PROSITE" id="PS51257">
    <property type="entry name" value="PROKAR_LIPOPROTEIN"/>
    <property type="match status" value="1"/>
</dbReference>
<evidence type="ECO:0000313" key="3">
    <source>
        <dbReference type="EMBL" id="AAQ88615.1"/>
    </source>
</evidence>
<reference evidence="3" key="1">
    <citation type="journal article" date="2003" name="Genome Res.">
        <title>The secreted protein discovery initiative (SPDI), a large-scale effort to identify novel human secreted and transmembrane proteins: a bioinformatics assessment.</title>
        <authorList>
            <person name="Clark H.F."/>
            <person name="Gurney A.L."/>
            <person name="Abaya E."/>
            <person name="Baker K."/>
            <person name="Baldwin D."/>
            <person name="Brush J."/>
            <person name="Chen J."/>
            <person name="Chow B."/>
            <person name="Chui C."/>
            <person name="Crowley C."/>
            <person name="Currell B."/>
            <person name="Deuel B."/>
            <person name="Dowd P."/>
            <person name="Eaton D."/>
            <person name="Foster J."/>
            <person name="Grimaldi C."/>
            <person name="Gu Q."/>
            <person name="Hass P.E."/>
            <person name="Heldens S."/>
            <person name="Huang A."/>
            <person name="Kim H.S."/>
            <person name="Klimowski L."/>
            <person name="Jin Y."/>
            <person name="Johnson S."/>
            <person name="Lee J."/>
            <person name="Lewis L."/>
            <person name="Liao D."/>
            <person name="Mark M."/>
            <person name="Robbie E."/>
            <person name="Sanchez C."/>
            <person name="Schoenfeld J."/>
            <person name="Seshagiri S."/>
            <person name="Simmons L."/>
            <person name="Singh J."/>
            <person name="Smith V."/>
            <person name="Stinson J."/>
            <person name="Vagts A."/>
            <person name="Vandlen R."/>
            <person name="Watanabe C."/>
            <person name="Wieand D."/>
            <person name="Woods K."/>
            <person name="Xie M.H."/>
            <person name="Yansura D."/>
            <person name="Yi S."/>
            <person name="Yu G."/>
            <person name="Yuan J."/>
            <person name="Zhang M."/>
            <person name="Zhang Z."/>
            <person name="Goddard A."/>
            <person name="Wood W.I."/>
            <person name="Godowski P."/>
            <person name="Gray A."/>
        </authorList>
    </citation>
    <scope>NUCLEOTIDE SEQUENCE</scope>
</reference>
<dbReference type="PeptideAtlas" id="Q6UXQ5"/>
<feature type="chain" id="PRO_5004280760" evidence="2">
    <location>
        <begin position="22"/>
        <end position="114"/>
    </location>
</feature>
<protein>
    <submittedName>
        <fullName evidence="3">MRSS6228</fullName>
    </submittedName>
</protein>
<gene>
    <name evidence="3" type="ORF">UNQ6228</name>
</gene>
<evidence type="ECO:0000256" key="2">
    <source>
        <dbReference type="SAM" id="SignalP"/>
    </source>
</evidence>